<evidence type="ECO:0000313" key="3">
    <source>
        <dbReference type="EMBL" id="CBY18767.1"/>
    </source>
</evidence>
<reference evidence="3" key="1">
    <citation type="journal article" date="2010" name="Science">
        <title>Plasticity of animal genome architecture unmasked by rapid evolution of a pelagic tunicate.</title>
        <authorList>
            <person name="Denoeud F."/>
            <person name="Henriet S."/>
            <person name="Mungpakdee S."/>
            <person name="Aury J.M."/>
            <person name="Da Silva C."/>
            <person name="Brinkmann H."/>
            <person name="Mikhaleva J."/>
            <person name="Olsen L.C."/>
            <person name="Jubin C."/>
            <person name="Canestro C."/>
            <person name="Bouquet J.M."/>
            <person name="Danks G."/>
            <person name="Poulain J."/>
            <person name="Campsteijn C."/>
            <person name="Adamski M."/>
            <person name="Cross I."/>
            <person name="Yadetie F."/>
            <person name="Muffato M."/>
            <person name="Louis A."/>
            <person name="Butcher S."/>
            <person name="Tsagkogeorga G."/>
            <person name="Konrad A."/>
            <person name="Singh S."/>
            <person name="Jensen M.F."/>
            <person name="Cong E.H."/>
            <person name="Eikeseth-Otteraa H."/>
            <person name="Noel B."/>
            <person name="Anthouard V."/>
            <person name="Porcel B.M."/>
            <person name="Kachouri-Lafond R."/>
            <person name="Nishino A."/>
            <person name="Ugolini M."/>
            <person name="Chourrout P."/>
            <person name="Nishida H."/>
            <person name="Aasland R."/>
            <person name="Huzurbazar S."/>
            <person name="Westhof E."/>
            <person name="Delsuc F."/>
            <person name="Lehrach H."/>
            <person name="Reinhardt R."/>
            <person name="Weissenbach J."/>
            <person name="Roy S.W."/>
            <person name="Artiguenave F."/>
            <person name="Postlethwait J.H."/>
            <person name="Manak J.R."/>
            <person name="Thompson E.M."/>
            <person name="Jaillon O."/>
            <person name="Du Pasquier L."/>
            <person name="Boudinot P."/>
            <person name="Liberles D.A."/>
            <person name="Volff J.N."/>
            <person name="Philippe H."/>
            <person name="Lenhard B."/>
            <person name="Roest Crollius H."/>
            <person name="Wincker P."/>
            <person name="Chourrout D."/>
        </authorList>
    </citation>
    <scope>NUCLEOTIDE SEQUENCE [LARGE SCALE GENOMIC DNA]</scope>
</reference>
<feature type="region of interest" description="Disordered" evidence="2">
    <location>
        <begin position="127"/>
        <end position="180"/>
    </location>
</feature>
<proteinExistence type="predicted"/>
<sequence length="519" mass="58904">MVWPFGKKKSKARHRSPVQALVMATQGLARAHSMVVLNESELLETELDTYSLPGDERGRTIVPHPSAGSCVSRSASKDSFAEVIEELETTRHGKKKKKKGKGKPPKIEDPPVHISPIVERVYQAAPPAENSPQARTRSPKKPSTADTTTSVPSFISAPSSVSNESSKISSVPSRKDSSLENLLAKRVDPAIEQLQQVIKNMQKESTRMTALIAKKDTQISTLNKDVQDLQLASADLKRDNLFYSTEVKSVEAKNEAMTKELYTAKMELGKVKTAKEEELLEVERECRDTEYKMELMKFENEKLRRDCAKSVSRIDHERVIAATQARIDQVLKDMEMQVLQSQIDAKKEEEKVSIAHGTIKSLLQEKEALSIAAQQERQKTAEERARVAPLIVQNESLSQRCEILLHKYEALCRELDSANRQIHVQERVFTTKSTIGSQKSLTSMKEMMFSVQDDWKNVTELLKEVQEESNEKSQIQYQTFLKNMHDTTLDLRQREMNLSFREDQVRHANAIATLRENRF</sequence>
<accession>E4X7U4</accession>
<feature type="coiled-coil region" evidence="1">
    <location>
        <begin position="191"/>
        <end position="239"/>
    </location>
</feature>
<feature type="compositionally biased region" description="Basic residues" evidence="2">
    <location>
        <begin position="92"/>
        <end position="104"/>
    </location>
</feature>
<feature type="compositionally biased region" description="Low complexity" evidence="2">
    <location>
        <begin position="159"/>
        <end position="172"/>
    </location>
</feature>
<evidence type="ECO:0000313" key="4">
    <source>
        <dbReference type="Proteomes" id="UP000001307"/>
    </source>
</evidence>
<name>E4X7U4_OIKDI</name>
<feature type="coiled-coil region" evidence="1">
    <location>
        <begin position="331"/>
        <end position="428"/>
    </location>
</feature>
<keyword evidence="1" id="KW-0175">Coiled coil</keyword>
<feature type="region of interest" description="Disordered" evidence="2">
    <location>
        <begin position="54"/>
        <end position="114"/>
    </location>
</feature>
<dbReference type="EMBL" id="FN653028">
    <property type="protein sequence ID" value="CBY18767.1"/>
    <property type="molecule type" value="Genomic_DNA"/>
</dbReference>
<dbReference type="AlphaFoldDB" id="E4X7U4"/>
<organism evidence="3">
    <name type="scientific">Oikopleura dioica</name>
    <name type="common">Tunicate</name>
    <dbReference type="NCBI Taxonomy" id="34765"/>
    <lineage>
        <taxon>Eukaryota</taxon>
        <taxon>Metazoa</taxon>
        <taxon>Chordata</taxon>
        <taxon>Tunicata</taxon>
        <taxon>Appendicularia</taxon>
        <taxon>Copelata</taxon>
        <taxon>Oikopleuridae</taxon>
        <taxon>Oikopleura</taxon>
    </lineage>
</organism>
<protein>
    <submittedName>
        <fullName evidence="3">Uncharacterized protein</fullName>
    </submittedName>
</protein>
<dbReference type="InParanoid" id="E4X7U4"/>
<evidence type="ECO:0000256" key="1">
    <source>
        <dbReference type="SAM" id="Coils"/>
    </source>
</evidence>
<dbReference type="Proteomes" id="UP000001307">
    <property type="component" value="Unassembled WGS sequence"/>
</dbReference>
<evidence type="ECO:0000256" key="2">
    <source>
        <dbReference type="SAM" id="MobiDB-lite"/>
    </source>
</evidence>
<keyword evidence="4" id="KW-1185">Reference proteome</keyword>
<gene>
    <name evidence="3" type="ORF">GSOID_T00003634001</name>
</gene>
<feature type="compositionally biased region" description="Polar residues" evidence="2">
    <location>
        <begin position="144"/>
        <end position="158"/>
    </location>
</feature>